<evidence type="ECO:0000313" key="2">
    <source>
        <dbReference type="EMBL" id="TYA56025.1"/>
    </source>
</evidence>
<sequence>MSERLNGNLKDEFYFDKTFKKVDYAKRAAKNAINLYNEVRLQLSLDFIKPNMVYLPDWQAGKFSA</sequence>
<feature type="domain" description="Integrase catalytic" evidence="1">
    <location>
        <begin position="2"/>
        <end position="46"/>
    </location>
</feature>
<dbReference type="Pfam" id="PF13683">
    <property type="entry name" value="rve_3"/>
    <property type="match status" value="1"/>
</dbReference>
<dbReference type="OrthoDB" id="9815231at2"/>
<keyword evidence="3" id="KW-1185">Reference proteome</keyword>
<reference evidence="2 3" key="1">
    <citation type="submission" date="2019-08" db="EMBL/GenBank/DDBJ databases">
        <title>Formosa sediminis sp. nov., isolated from marine sediment.</title>
        <authorList>
            <person name="Cao W.R."/>
        </authorList>
    </citation>
    <scope>NUCLEOTIDE SEQUENCE [LARGE SCALE GENOMIC DNA]</scope>
    <source>
        <strain evidence="2 3">1494</strain>
    </source>
</reference>
<evidence type="ECO:0000259" key="1">
    <source>
        <dbReference type="Pfam" id="PF13683"/>
    </source>
</evidence>
<dbReference type="AlphaFoldDB" id="A0A5D0GAU8"/>
<dbReference type="GO" id="GO:0015074">
    <property type="term" value="P:DNA integration"/>
    <property type="evidence" value="ECO:0007669"/>
    <property type="project" value="InterPro"/>
</dbReference>
<dbReference type="Proteomes" id="UP000324550">
    <property type="component" value="Unassembled WGS sequence"/>
</dbReference>
<name>A0A5D0GAU8_9FLAO</name>
<comment type="caution">
    <text evidence="2">The sequence shown here is derived from an EMBL/GenBank/DDBJ whole genome shotgun (WGS) entry which is preliminary data.</text>
</comment>
<gene>
    <name evidence="2" type="ORF">FVF61_07005</name>
</gene>
<evidence type="ECO:0000313" key="3">
    <source>
        <dbReference type="Proteomes" id="UP000324550"/>
    </source>
</evidence>
<dbReference type="RefSeq" id="WP_148454756.1">
    <property type="nucleotide sequence ID" value="NZ_VSFC01000032.1"/>
</dbReference>
<dbReference type="EMBL" id="VSFC01000032">
    <property type="protein sequence ID" value="TYA56025.1"/>
    <property type="molecule type" value="Genomic_DNA"/>
</dbReference>
<dbReference type="InterPro" id="IPR001584">
    <property type="entry name" value="Integrase_cat-core"/>
</dbReference>
<protein>
    <submittedName>
        <fullName evidence="2">Transposase</fullName>
    </submittedName>
</protein>
<proteinExistence type="predicted"/>
<organism evidence="2 3">
    <name type="scientific">Formosa maritima</name>
    <dbReference type="NCBI Taxonomy" id="2592046"/>
    <lineage>
        <taxon>Bacteria</taxon>
        <taxon>Pseudomonadati</taxon>
        <taxon>Bacteroidota</taxon>
        <taxon>Flavobacteriia</taxon>
        <taxon>Flavobacteriales</taxon>
        <taxon>Flavobacteriaceae</taxon>
        <taxon>Formosa</taxon>
    </lineage>
</organism>
<accession>A0A5D0GAU8</accession>